<sequence>MGRTNKDMEMPVNDTVSKWVTLPLRKRLTRFAREDDGLVTILALFMIMMMIAVGGIQLDFMRHEMERSRLQAVSDRAVLAAADLDQMRDPKTVVEDYFAKSGMTEFLSNVVVDDGLNFRTVTVDASKDMDTQFIGRFGFPTLEVPAHSQAEERVAKVEISLVLDISGSMATNNRLGEVQNAADIFLDTVLKDENEDLISVSLVPYSEQVNAGPLIMDRMNVNRKHDYSHCIDFDNGDFDSIAMNSSTRYNQMQHFQWNYDGRNNYRDDTVCPRYDYERITPFSQNKRTLKNQIDDLVPRAGTSIFLGMKWAAAMLDPAFRDINNSLVNAGHVDREFYNRPASYTDSETLKTVILMTDGANDNSFRISNTYYNEDSEYVHWNRYNLWWYLRREVNSRYWGYFYYQKYNKSLGNTLLSNICDAAKAKRIVIWSIGFEVDDEDVPAMQDCASSPSHFFRVEGVELSEAFRAIARQINQLRLTQ</sequence>
<dbReference type="RefSeq" id="WP_132997393.1">
    <property type="nucleotide sequence ID" value="NZ_CP159193.1"/>
</dbReference>
<keyword evidence="1" id="KW-0812">Transmembrane</keyword>
<dbReference type="EMBL" id="CP159193">
    <property type="protein sequence ID" value="XCF09799.1"/>
    <property type="molecule type" value="Genomic_DNA"/>
</dbReference>
<dbReference type="PROSITE" id="PS50234">
    <property type="entry name" value="VWFA"/>
    <property type="match status" value="1"/>
</dbReference>
<accession>A0AAU8C0Z6</accession>
<dbReference type="InterPro" id="IPR036465">
    <property type="entry name" value="vWFA_dom_sf"/>
</dbReference>
<feature type="domain" description="VWFA" evidence="2">
    <location>
        <begin position="158"/>
        <end position="473"/>
    </location>
</feature>
<evidence type="ECO:0000259" key="2">
    <source>
        <dbReference type="PROSITE" id="PS50234"/>
    </source>
</evidence>
<keyword evidence="1" id="KW-0472">Membrane</keyword>
<keyword evidence="1" id="KW-1133">Transmembrane helix</keyword>
<protein>
    <submittedName>
        <fullName evidence="3">Pilus assembly protein TadG-related protein</fullName>
    </submittedName>
</protein>
<dbReference type="AlphaFoldDB" id="A0AAU8C0Z6"/>
<gene>
    <name evidence="3" type="ORF">ABM428_11985</name>
</gene>
<organism evidence="3">
    <name type="scientific">Sulfitobacter sp. TCYB15</name>
    <dbReference type="NCBI Taxonomy" id="3229275"/>
    <lineage>
        <taxon>Bacteria</taxon>
        <taxon>Pseudomonadati</taxon>
        <taxon>Pseudomonadota</taxon>
        <taxon>Alphaproteobacteria</taxon>
        <taxon>Rhodobacterales</taxon>
        <taxon>Roseobacteraceae</taxon>
        <taxon>Sulfitobacter</taxon>
    </lineage>
</organism>
<feature type="transmembrane region" description="Helical" evidence="1">
    <location>
        <begin position="38"/>
        <end position="60"/>
    </location>
</feature>
<dbReference type="InterPro" id="IPR028087">
    <property type="entry name" value="Tad_N"/>
</dbReference>
<reference evidence="3" key="2">
    <citation type="submission" date="2024-06" db="EMBL/GenBank/DDBJ databases">
        <authorList>
            <person name="Deng Y."/>
        </authorList>
    </citation>
    <scope>NUCLEOTIDE SEQUENCE</scope>
    <source>
        <strain evidence="3">TCYB15</strain>
    </source>
</reference>
<evidence type="ECO:0000313" key="3">
    <source>
        <dbReference type="EMBL" id="XCF09799.1"/>
    </source>
</evidence>
<name>A0AAU8C0Z6_9RHOB</name>
<proteinExistence type="predicted"/>
<dbReference type="Gene3D" id="3.40.50.410">
    <property type="entry name" value="von Willebrand factor, type A domain"/>
    <property type="match status" value="1"/>
</dbReference>
<dbReference type="KEGG" id="suly:ABM428_11985"/>
<reference evidence="3" key="1">
    <citation type="journal article" date="2020" name="Int. J. Syst. Evol. Microbiol.">
        <title>Notification of changes in taxonomic opinion previously published outside the IJSEM.</title>
        <authorList>
            <person name="Oren A."/>
            <person name="Garrity G."/>
        </authorList>
    </citation>
    <scope>NUCLEOTIDE SEQUENCE</scope>
    <source>
        <strain evidence="3">TCYB15</strain>
    </source>
</reference>
<evidence type="ECO:0000256" key="1">
    <source>
        <dbReference type="SAM" id="Phobius"/>
    </source>
</evidence>
<dbReference type="SUPFAM" id="SSF53300">
    <property type="entry name" value="vWA-like"/>
    <property type="match status" value="1"/>
</dbReference>
<dbReference type="InterPro" id="IPR002035">
    <property type="entry name" value="VWF_A"/>
</dbReference>
<dbReference type="Pfam" id="PF13400">
    <property type="entry name" value="Tad"/>
    <property type="match status" value="1"/>
</dbReference>